<dbReference type="GO" id="GO:0008892">
    <property type="term" value="F:guanine deaminase activity"/>
    <property type="evidence" value="ECO:0007669"/>
    <property type="project" value="UniProtKB-EC"/>
</dbReference>
<dbReference type="InterPro" id="IPR011059">
    <property type="entry name" value="Metal-dep_hydrolase_composite"/>
</dbReference>
<dbReference type="NCBIfam" id="TIGR02967">
    <property type="entry name" value="guan_deamin"/>
    <property type="match status" value="1"/>
</dbReference>
<comment type="catalytic activity">
    <reaction evidence="8">
        <text>guanine + H2O + H(+) = xanthine + NH4(+)</text>
        <dbReference type="Rhea" id="RHEA:14665"/>
        <dbReference type="ChEBI" id="CHEBI:15377"/>
        <dbReference type="ChEBI" id="CHEBI:15378"/>
        <dbReference type="ChEBI" id="CHEBI:16235"/>
        <dbReference type="ChEBI" id="CHEBI:17712"/>
        <dbReference type="ChEBI" id="CHEBI:28938"/>
        <dbReference type="EC" id="3.5.4.3"/>
    </reaction>
</comment>
<comment type="cofactor">
    <cofactor evidence="8">
        <name>Zn(2+)</name>
        <dbReference type="ChEBI" id="CHEBI:29105"/>
    </cofactor>
    <text evidence="8">Binds 1 zinc ion per subunit.</text>
</comment>
<comment type="caution">
    <text evidence="10">The sequence shown here is derived from an EMBL/GenBank/DDBJ whole genome shotgun (WGS) entry which is preliminary data.</text>
</comment>
<evidence type="ECO:0000259" key="9">
    <source>
        <dbReference type="Pfam" id="PF01979"/>
    </source>
</evidence>
<comment type="function">
    <text evidence="8">Catalyzes the hydrolytic deamination of guanine, producing xanthine and ammonia.</text>
</comment>
<feature type="domain" description="Amidohydrolase-related" evidence="9">
    <location>
        <begin position="67"/>
        <end position="442"/>
    </location>
</feature>
<comment type="similarity">
    <text evidence="2 8">Belongs to the metallo-dependent hydrolases superfamily. ATZ/TRZ family.</text>
</comment>
<dbReference type="InterPro" id="IPR032466">
    <property type="entry name" value="Metal_Hydrolase"/>
</dbReference>
<keyword evidence="11" id="KW-1185">Reference proteome</keyword>
<evidence type="ECO:0000256" key="1">
    <source>
        <dbReference type="ARBA" id="ARBA00004984"/>
    </source>
</evidence>
<dbReference type="InterPro" id="IPR006680">
    <property type="entry name" value="Amidohydro-rel"/>
</dbReference>
<dbReference type="EMBL" id="JABUXR010000023">
    <property type="protein sequence ID" value="MBD8086267.1"/>
    <property type="molecule type" value="Genomic_DNA"/>
</dbReference>
<evidence type="ECO:0000313" key="11">
    <source>
        <dbReference type="Proteomes" id="UP000645007"/>
    </source>
</evidence>
<keyword evidence="4 8" id="KW-0479">Metal-binding</keyword>
<accession>A0ABR8ZLW0</accession>
<evidence type="ECO:0000256" key="5">
    <source>
        <dbReference type="ARBA" id="ARBA00022801"/>
    </source>
</evidence>
<name>A0ABR8ZLW0_9LACO</name>
<dbReference type="SUPFAM" id="SSF51338">
    <property type="entry name" value="Composite domain of metallo-dependent hydrolases"/>
    <property type="match status" value="1"/>
</dbReference>
<dbReference type="Gene3D" id="2.30.40.10">
    <property type="entry name" value="Urease, subunit C, domain 1"/>
    <property type="match status" value="1"/>
</dbReference>
<evidence type="ECO:0000313" key="10">
    <source>
        <dbReference type="EMBL" id="MBD8086267.1"/>
    </source>
</evidence>
<gene>
    <name evidence="10" type="primary">guaD</name>
    <name evidence="10" type="ORF">HUK45_08555</name>
</gene>
<dbReference type="Gene3D" id="3.20.20.140">
    <property type="entry name" value="Metal-dependent hydrolases"/>
    <property type="match status" value="1"/>
</dbReference>
<dbReference type="InterPro" id="IPR014311">
    <property type="entry name" value="Guanine_deaminase"/>
</dbReference>
<evidence type="ECO:0000256" key="7">
    <source>
        <dbReference type="NCBIfam" id="TIGR02967"/>
    </source>
</evidence>
<dbReference type="PANTHER" id="PTHR11271:SF6">
    <property type="entry name" value="GUANINE DEAMINASE"/>
    <property type="match status" value="1"/>
</dbReference>
<evidence type="ECO:0000256" key="3">
    <source>
        <dbReference type="ARBA" id="ARBA00012781"/>
    </source>
</evidence>
<dbReference type="Proteomes" id="UP000645007">
    <property type="component" value="Unassembled WGS sequence"/>
</dbReference>
<dbReference type="Pfam" id="PF01979">
    <property type="entry name" value="Amidohydro_1"/>
    <property type="match status" value="1"/>
</dbReference>
<evidence type="ECO:0000256" key="2">
    <source>
        <dbReference type="ARBA" id="ARBA00006745"/>
    </source>
</evidence>
<reference evidence="10 11" key="1">
    <citation type="submission" date="2020-06" db="EMBL/GenBank/DDBJ databases">
        <title>Limosilactobacillus sp. nov.</title>
        <authorList>
            <person name="Ksiezarek M."/>
            <person name="Goncalves Ribeiro T."/>
            <person name="Rocha J."/>
            <person name="Grosso F."/>
            <person name="Peixe L."/>
        </authorList>
    </citation>
    <scope>NUCLEOTIDE SEQUENCE [LARGE SCALE GENOMIC DNA]</scope>
    <source>
        <strain evidence="11">c9Ua_26_M</strain>
    </source>
</reference>
<organism evidence="10 11">
    <name type="scientific">Limosilactobacillus urinaemulieris</name>
    <dbReference type="NCBI Taxonomy" id="2742600"/>
    <lineage>
        <taxon>Bacteria</taxon>
        <taxon>Bacillati</taxon>
        <taxon>Bacillota</taxon>
        <taxon>Bacilli</taxon>
        <taxon>Lactobacillales</taxon>
        <taxon>Lactobacillaceae</taxon>
        <taxon>Limosilactobacillus</taxon>
    </lineage>
</organism>
<proteinExistence type="inferred from homology"/>
<sequence length="446" mass="50097">MENLVIHGTYFTSKNMNEVESHEDHLICIDRCGTITRTLSPTNDEYSQILNDARQTERLIELKTNQYLLPGFIDLHVHAPQWPQAGLALDLPLADWLNHYTFPLEAKFADSHYARYVYQDFVHQLLSHGTTTAMMFGTIHNDANVELARQSIMQGLRAFVGQVVMDNPEQTPEYYRNQSSTTALHATEQFIKKIFALAKKTSSTVVPVITPRFVPSRTDEALTGLSQLARQYDLPVQSHLSESDWEHGYAIKRFGIHDTAVMDHFHLLTKKSVMAHGTQLTEDDLTLLRQRETTIAHCPISNIYFGNGVLPVRKLLAHGNSIGLGSDISGGYLPSLYHNIRQAIKSSQMLTDGVDSSLPATVRGVKDSRITMANAFYLATVGGAKALQLKTGKIAPGFQADFQIVNDHQTLMKLSSADIFQRLMYQTEQQDIQSVYVAGKKVYERE</sequence>
<keyword evidence="5 8" id="KW-0378">Hydrolase</keyword>
<evidence type="ECO:0000256" key="6">
    <source>
        <dbReference type="ARBA" id="ARBA00022833"/>
    </source>
</evidence>
<dbReference type="EC" id="3.5.4.3" evidence="3 7"/>
<evidence type="ECO:0000256" key="4">
    <source>
        <dbReference type="ARBA" id="ARBA00022723"/>
    </source>
</evidence>
<dbReference type="RefSeq" id="WP_191911974.1">
    <property type="nucleotide sequence ID" value="NZ_JABUXR010000023.1"/>
</dbReference>
<dbReference type="InterPro" id="IPR051607">
    <property type="entry name" value="Metallo-dep_hydrolases"/>
</dbReference>
<dbReference type="SUPFAM" id="SSF51556">
    <property type="entry name" value="Metallo-dependent hydrolases"/>
    <property type="match status" value="1"/>
</dbReference>
<keyword evidence="6 8" id="KW-0862">Zinc</keyword>
<comment type="pathway">
    <text evidence="1 8">Purine metabolism; guanine degradation; xanthine from guanine: step 1/1.</text>
</comment>
<protein>
    <recommendedName>
        <fullName evidence="3 7">Guanine deaminase</fullName>
        <shortName evidence="8">Guanase</shortName>
        <ecNumber evidence="3 7">3.5.4.3</ecNumber>
    </recommendedName>
    <alternativeName>
        <fullName evidence="8">Guanine aminohydrolase</fullName>
    </alternativeName>
</protein>
<dbReference type="PANTHER" id="PTHR11271">
    <property type="entry name" value="GUANINE DEAMINASE"/>
    <property type="match status" value="1"/>
</dbReference>
<evidence type="ECO:0000256" key="8">
    <source>
        <dbReference type="RuleBase" id="RU366009"/>
    </source>
</evidence>